<reference evidence="2" key="1">
    <citation type="submission" date="2021-03" db="EMBL/GenBank/DDBJ databases">
        <title>Draft genome sequence of rust myrtle Austropuccinia psidii MF-1, a brazilian biotype.</title>
        <authorList>
            <person name="Quecine M.C."/>
            <person name="Pachon D.M.R."/>
            <person name="Bonatelli M.L."/>
            <person name="Correr F.H."/>
            <person name="Franceschini L.M."/>
            <person name="Leite T.F."/>
            <person name="Margarido G.R.A."/>
            <person name="Almeida C.A."/>
            <person name="Ferrarezi J.A."/>
            <person name="Labate C.A."/>
        </authorList>
    </citation>
    <scope>NUCLEOTIDE SEQUENCE</scope>
    <source>
        <strain evidence="2">MF-1</strain>
    </source>
</reference>
<sequence>MPVQASDNSHPNPDACAGSRQFKQFLTPGKASNKSHANPYTCAGSDNAKNSLCLCRLPTIHTQILTLVKVPNNSNNSIHD</sequence>
<evidence type="ECO:0000313" key="3">
    <source>
        <dbReference type="Proteomes" id="UP000765509"/>
    </source>
</evidence>
<comment type="caution">
    <text evidence="2">The sequence shown here is derived from an EMBL/GenBank/DDBJ whole genome shotgun (WGS) entry which is preliminary data.</text>
</comment>
<protein>
    <submittedName>
        <fullName evidence="2">Uncharacterized protein</fullName>
    </submittedName>
</protein>
<proteinExistence type="predicted"/>
<feature type="region of interest" description="Disordered" evidence="1">
    <location>
        <begin position="1"/>
        <end position="22"/>
    </location>
</feature>
<gene>
    <name evidence="2" type="ORF">O181_068598</name>
</gene>
<feature type="compositionally biased region" description="Polar residues" evidence="1">
    <location>
        <begin position="1"/>
        <end position="11"/>
    </location>
</feature>
<dbReference type="AlphaFoldDB" id="A0A9Q3F0P1"/>
<organism evidence="2 3">
    <name type="scientific">Austropuccinia psidii MF-1</name>
    <dbReference type="NCBI Taxonomy" id="1389203"/>
    <lineage>
        <taxon>Eukaryota</taxon>
        <taxon>Fungi</taxon>
        <taxon>Dikarya</taxon>
        <taxon>Basidiomycota</taxon>
        <taxon>Pucciniomycotina</taxon>
        <taxon>Pucciniomycetes</taxon>
        <taxon>Pucciniales</taxon>
        <taxon>Sphaerophragmiaceae</taxon>
        <taxon>Austropuccinia</taxon>
    </lineage>
</organism>
<evidence type="ECO:0000256" key="1">
    <source>
        <dbReference type="SAM" id="MobiDB-lite"/>
    </source>
</evidence>
<dbReference type="Proteomes" id="UP000765509">
    <property type="component" value="Unassembled WGS sequence"/>
</dbReference>
<name>A0A9Q3F0P1_9BASI</name>
<evidence type="ECO:0000313" key="2">
    <source>
        <dbReference type="EMBL" id="MBW0528883.1"/>
    </source>
</evidence>
<keyword evidence="3" id="KW-1185">Reference proteome</keyword>
<accession>A0A9Q3F0P1</accession>
<dbReference type="EMBL" id="AVOT02034702">
    <property type="protein sequence ID" value="MBW0528883.1"/>
    <property type="molecule type" value="Genomic_DNA"/>
</dbReference>